<organism evidence="1 2">
    <name type="scientific">Glomus cerebriforme</name>
    <dbReference type="NCBI Taxonomy" id="658196"/>
    <lineage>
        <taxon>Eukaryota</taxon>
        <taxon>Fungi</taxon>
        <taxon>Fungi incertae sedis</taxon>
        <taxon>Mucoromycota</taxon>
        <taxon>Glomeromycotina</taxon>
        <taxon>Glomeromycetes</taxon>
        <taxon>Glomerales</taxon>
        <taxon>Glomeraceae</taxon>
        <taxon>Glomus</taxon>
    </lineage>
</organism>
<name>A0A397SEG5_9GLOM</name>
<gene>
    <name evidence="1" type="ORF">C1645_742700</name>
</gene>
<dbReference type="Proteomes" id="UP000265703">
    <property type="component" value="Unassembled WGS sequence"/>
</dbReference>
<dbReference type="AlphaFoldDB" id="A0A397SEG5"/>
<dbReference type="STRING" id="658196.A0A397SEG5"/>
<keyword evidence="2" id="KW-1185">Reference proteome</keyword>
<protein>
    <recommendedName>
        <fullName evidence="3">BTB domain-containing protein</fullName>
    </recommendedName>
</protein>
<comment type="caution">
    <text evidence="1">The sequence shown here is derived from an EMBL/GenBank/DDBJ whole genome shotgun (WGS) entry which is preliminary data.</text>
</comment>
<dbReference type="OrthoDB" id="2436510at2759"/>
<evidence type="ECO:0000313" key="1">
    <source>
        <dbReference type="EMBL" id="RIA83932.1"/>
    </source>
</evidence>
<sequence>MVLMYMYTGEVNLTNQPGTNILGLSQPFITSKEFPSLDKDILYGLLKRDDLQIEEVVVWDCLIKWGIEQTSSLGSKNNDRTKWNKNNYEALKKTLRKFIILIRFTAISSADFFDKIRPYNAVIPNHIYEEIMEFYMKNTLSKTTTFLHVLERSKSNQTLLNQNLLV</sequence>
<evidence type="ECO:0008006" key="3">
    <source>
        <dbReference type="Google" id="ProtNLM"/>
    </source>
</evidence>
<dbReference type="Gene3D" id="1.25.40.420">
    <property type="match status" value="1"/>
</dbReference>
<proteinExistence type="predicted"/>
<dbReference type="EMBL" id="QKYT01000531">
    <property type="protein sequence ID" value="RIA83932.1"/>
    <property type="molecule type" value="Genomic_DNA"/>
</dbReference>
<accession>A0A397SEG5</accession>
<evidence type="ECO:0000313" key="2">
    <source>
        <dbReference type="Proteomes" id="UP000265703"/>
    </source>
</evidence>
<reference evidence="1 2" key="1">
    <citation type="submission" date="2018-06" db="EMBL/GenBank/DDBJ databases">
        <title>Comparative genomics reveals the genomic features of Rhizophagus irregularis, R. cerebriforme, R. diaphanum and Gigaspora rosea, and their symbiotic lifestyle signature.</title>
        <authorList>
            <person name="Morin E."/>
            <person name="San Clemente H."/>
            <person name="Chen E.C.H."/>
            <person name="De La Providencia I."/>
            <person name="Hainaut M."/>
            <person name="Kuo A."/>
            <person name="Kohler A."/>
            <person name="Murat C."/>
            <person name="Tang N."/>
            <person name="Roy S."/>
            <person name="Loubradou J."/>
            <person name="Henrissat B."/>
            <person name="Grigoriev I.V."/>
            <person name="Corradi N."/>
            <person name="Roux C."/>
            <person name="Martin F.M."/>
        </authorList>
    </citation>
    <scope>NUCLEOTIDE SEQUENCE [LARGE SCALE GENOMIC DNA]</scope>
    <source>
        <strain evidence="1 2">DAOM 227022</strain>
    </source>
</reference>